<name>A0A4R2TWV4_9FIRM</name>
<keyword evidence="3 5" id="KW-0288">FMN</keyword>
<keyword evidence="5" id="KW-0521">NADP</keyword>
<dbReference type="InterPro" id="IPR000415">
    <property type="entry name" value="Nitroreductase-like"/>
</dbReference>
<evidence type="ECO:0000313" key="8">
    <source>
        <dbReference type="Proteomes" id="UP000295504"/>
    </source>
</evidence>
<dbReference type="PANTHER" id="PTHR43425:SF2">
    <property type="entry name" value="OXYGEN-INSENSITIVE NADPH NITROREDUCTASE"/>
    <property type="match status" value="1"/>
</dbReference>
<dbReference type="Pfam" id="PF00881">
    <property type="entry name" value="Nitroreductase"/>
    <property type="match status" value="1"/>
</dbReference>
<dbReference type="Gene3D" id="3.40.109.10">
    <property type="entry name" value="NADH Oxidase"/>
    <property type="match status" value="1"/>
</dbReference>
<evidence type="ECO:0000256" key="3">
    <source>
        <dbReference type="ARBA" id="ARBA00022643"/>
    </source>
</evidence>
<keyword evidence="2 5" id="KW-0285">Flavoprotein</keyword>
<comment type="similarity">
    <text evidence="1 5">Belongs to the flavin oxidoreductase frp family.</text>
</comment>
<evidence type="ECO:0000256" key="5">
    <source>
        <dbReference type="PIRNR" id="PIRNR005426"/>
    </source>
</evidence>
<dbReference type="InterPro" id="IPR016446">
    <property type="entry name" value="Flavin_OxRdtase_Frp"/>
</dbReference>
<dbReference type="PIRSF" id="PIRSF005426">
    <property type="entry name" value="Frp"/>
    <property type="match status" value="1"/>
</dbReference>
<comment type="caution">
    <text evidence="7">The sequence shown here is derived from an EMBL/GenBank/DDBJ whole genome shotgun (WGS) entry which is preliminary data.</text>
</comment>
<sequence length="262" mass="30457">MNNIIDIIGKRTSLRNYADKTITDEHLDIIIESAMRAPTAGNMMPYSIIIIRDNKTKEILSHTCDEQPFIAKAPVVLLFIADYQKWMDYYVLNKVEEFCVENGREFTRPSEASLFLATEDALIAAQNAVIAAESIGIGSCYIGDIMEHYEKHRDIFDLPEFAFPVGMLCLGYYPEGYSLPPRERFNKKYIVFNEKYQRVAEEDIKDMFKHLDNKFVDTNKYNAKNYAQMHYSFKTNADFSKEMDRSIREVIRIWNGKNMTSI</sequence>
<evidence type="ECO:0000256" key="2">
    <source>
        <dbReference type="ARBA" id="ARBA00022630"/>
    </source>
</evidence>
<organism evidence="7 8">
    <name type="scientific">Serpentinicella alkaliphila</name>
    <dbReference type="NCBI Taxonomy" id="1734049"/>
    <lineage>
        <taxon>Bacteria</taxon>
        <taxon>Bacillati</taxon>
        <taxon>Bacillota</taxon>
        <taxon>Clostridia</taxon>
        <taxon>Peptostreptococcales</taxon>
        <taxon>Natronincolaceae</taxon>
        <taxon>Serpentinicella</taxon>
    </lineage>
</organism>
<dbReference type="AlphaFoldDB" id="A0A4R2TWV4"/>
<dbReference type="RefSeq" id="WP_132849179.1">
    <property type="nucleotide sequence ID" value="NZ_CP058648.1"/>
</dbReference>
<keyword evidence="8" id="KW-1185">Reference proteome</keyword>
<evidence type="ECO:0000256" key="4">
    <source>
        <dbReference type="ARBA" id="ARBA00023002"/>
    </source>
</evidence>
<proteinExistence type="inferred from homology"/>
<feature type="domain" description="Nitroreductase" evidence="6">
    <location>
        <begin position="9"/>
        <end position="172"/>
    </location>
</feature>
<evidence type="ECO:0000259" key="6">
    <source>
        <dbReference type="Pfam" id="PF00881"/>
    </source>
</evidence>
<accession>A0A4R2TWV4</accession>
<evidence type="ECO:0000256" key="1">
    <source>
        <dbReference type="ARBA" id="ARBA00008366"/>
    </source>
</evidence>
<dbReference type="GO" id="GO:0016491">
    <property type="term" value="F:oxidoreductase activity"/>
    <property type="evidence" value="ECO:0007669"/>
    <property type="project" value="UniProtKB-UniRule"/>
</dbReference>
<gene>
    <name evidence="7" type="ORF">EDD79_10357</name>
</gene>
<evidence type="ECO:0000313" key="7">
    <source>
        <dbReference type="EMBL" id="TCP99672.1"/>
    </source>
</evidence>
<keyword evidence="4 5" id="KW-0560">Oxidoreductase</keyword>
<dbReference type="SUPFAM" id="SSF55469">
    <property type="entry name" value="FMN-dependent nitroreductase-like"/>
    <property type="match status" value="1"/>
</dbReference>
<dbReference type="InterPro" id="IPR029479">
    <property type="entry name" value="Nitroreductase"/>
</dbReference>
<dbReference type="PANTHER" id="PTHR43425">
    <property type="entry name" value="OXYGEN-INSENSITIVE NADPH NITROREDUCTASE"/>
    <property type="match status" value="1"/>
</dbReference>
<protein>
    <submittedName>
        <fullName evidence="7">FMN reductase (NADPH)/FMN reductase [NAD(P)H]</fullName>
    </submittedName>
</protein>
<reference evidence="7 8" key="1">
    <citation type="submission" date="2019-03" db="EMBL/GenBank/DDBJ databases">
        <title>Genomic Encyclopedia of Type Strains, Phase IV (KMG-IV): sequencing the most valuable type-strain genomes for metagenomic binning, comparative biology and taxonomic classification.</title>
        <authorList>
            <person name="Goeker M."/>
        </authorList>
    </citation>
    <scope>NUCLEOTIDE SEQUENCE [LARGE SCALE GENOMIC DNA]</scope>
    <source>
        <strain evidence="7 8">DSM 100013</strain>
    </source>
</reference>
<dbReference type="EMBL" id="SLYC01000035">
    <property type="protein sequence ID" value="TCP99672.1"/>
    <property type="molecule type" value="Genomic_DNA"/>
</dbReference>
<dbReference type="OrthoDB" id="9775805at2"/>
<dbReference type="Proteomes" id="UP000295504">
    <property type="component" value="Unassembled WGS sequence"/>
</dbReference>